<proteinExistence type="predicted"/>
<dbReference type="Pfam" id="PF00899">
    <property type="entry name" value="ThiF"/>
    <property type="match status" value="1"/>
</dbReference>
<dbReference type="EMBL" id="BAABGZ010000080">
    <property type="protein sequence ID" value="GAA4368837.1"/>
    <property type="molecule type" value="Genomic_DNA"/>
</dbReference>
<dbReference type="Proteomes" id="UP001501153">
    <property type="component" value="Unassembled WGS sequence"/>
</dbReference>
<dbReference type="NCBIfam" id="NF004804">
    <property type="entry name" value="PRK06153.1-3"/>
    <property type="match status" value="1"/>
</dbReference>
<dbReference type="SUPFAM" id="SSF69572">
    <property type="entry name" value="Activating enzymes of the ubiquitin-like proteins"/>
    <property type="match status" value="1"/>
</dbReference>
<accession>A0ABP8IRK5</accession>
<reference evidence="4" key="1">
    <citation type="journal article" date="2019" name="Int. J. Syst. Evol. Microbiol.">
        <title>The Global Catalogue of Microorganisms (GCM) 10K type strain sequencing project: providing services to taxonomists for standard genome sequencing and annotation.</title>
        <authorList>
            <consortium name="The Broad Institute Genomics Platform"/>
            <consortium name="The Broad Institute Genome Sequencing Center for Infectious Disease"/>
            <person name="Wu L."/>
            <person name="Ma J."/>
        </authorList>
    </citation>
    <scope>NUCLEOTIDE SEQUENCE [LARGE SCALE GENOMIC DNA]</scope>
    <source>
        <strain evidence="4">JCM 17923</strain>
    </source>
</reference>
<dbReference type="NCBIfam" id="NF004805">
    <property type="entry name" value="PRK06153.1-4"/>
    <property type="match status" value="1"/>
</dbReference>
<dbReference type="InterPro" id="IPR035985">
    <property type="entry name" value="Ubiquitin-activating_enz"/>
</dbReference>
<dbReference type="CDD" id="cd01483">
    <property type="entry name" value="E1_enzyme_family"/>
    <property type="match status" value="1"/>
</dbReference>
<feature type="domain" description="DUF6791" evidence="2">
    <location>
        <begin position="1"/>
        <end position="57"/>
    </location>
</feature>
<feature type="domain" description="THIF-type NAD/FAD binding fold" evidence="1">
    <location>
        <begin position="68"/>
        <end position="196"/>
    </location>
</feature>
<gene>
    <name evidence="3" type="ORF">GCM10023185_41940</name>
</gene>
<dbReference type="InterPro" id="IPR000594">
    <property type="entry name" value="ThiF_NAD_FAD-bd"/>
</dbReference>
<comment type="caution">
    <text evidence="3">The sequence shown here is derived from an EMBL/GenBank/DDBJ whole genome shotgun (WGS) entry which is preliminary data.</text>
</comment>
<organism evidence="3 4">
    <name type="scientific">Hymenobacter saemangeumensis</name>
    <dbReference type="NCBI Taxonomy" id="1084522"/>
    <lineage>
        <taxon>Bacteria</taxon>
        <taxon>Pseudomonadati</taxon>
        <taxon>Bacteroidota</taxon>
        <taxon>Cytophagia</taxon>
        <taxon>Cytophagales</taxon>
        <taxon>Hymenobacteraceae</taxon>
        <taxon>Hymenobacter</taxon>
    </lineage>
</organism>
<sequence length="302" mass="33128">MFSSKPAAGYPDYYEKMTSYINLVANPATSLDDTATARTFPVIEDKAQETVFAYVDTASSRARIAAVSNKLAAGKVAIIGLGGTGAYVLDLLAKTPVQEIHLFDGDVFSQHNAFRSPGAASIEALRSSPLKVDYFYEQYSRMHRYVFPHPEYVADANVQQLQEMSFVFLCLDNGAAKLGIVQYLETMAISFIDVGMGIYLNASANALGGIVRVTTSTPQQRQHVHANQRISFGEAPGGNEYQQNIQIADLNALNATLAVIKWKKLCGFYLDLENEYHSTYTIDGNNTLNEDMLHEIATKIGA</sequence>
<dbReference type="Pfam" id="PF20590">
    <property type="entry name" value="DUF6791"/>
    <property type="match status" value="1"/>
</dbReference>
<dbReference type="Gene3D" id="3.40.50.720">
    <property type="entry name" value="NAD(P)-binding Rossmann-like Domain"/>
    <property type="match status" value="1"/>
</dbReference>
<name>A0ABP8IRK5_9BACT</name>
<keyword evidence="4" id="KW-1185">Reference proteome</keyword>
<evidence type="ECO:0000313" key="4">
    <source>
        <dbReference type="Proteomes" id="UP001501153"/>
    </source>
</evidence>
<evidence type="ECO:0000313" key="3">
    <source>
        <dbReference type="EMBL" id="GAA4368837.1"/>
    </source>
</evidence>
<evidence type="ECO:0000259" key="2">
    <source>
        <dbReference type="Pfam" id="PF20590"/>
    </source>
</evidence>
<evidence type="ECO:0000259" key="1">
    <source>
        <dbReference type="Pfam" id="PF00899"/>
    </source>
</evidence>
<dbReference type="InterPro" id="IPR046741">
    <property type="entry name" value="DUF6791"/>
</dbReference>
<evidence type="ECO:0008006" key="5">
    <source>
        <dbReference type="Google" id="ProtNLM"/>
    </source>
</evidence>
<protein>
    <recommendedName>
        <fullName evidence="5">ThiF family adenylyltransferase</fullName>
    </recommendedName>
</protein>